<dbReference type="EMBL" id="CAADFR010000032">
    <property type="protein sequence ID" value="VFK39059.1"/>
    <property type="molecule type" value="Genomic_DNA"/>
</dbReference>
<protein>
    <submittedName>
        <fullName evidence="1">Uncharacterized protein</fullName>
    </submittedName>
</protein>
<evidence type="ECO:0000313" key="2">
    <source>
        <dbReference type="EMBL" id="VFK43934.1"/>
    </source>
</evidence>
<reference evidence="1" key="1">
    <citation type="submission" date="2019-02" db="EMBL/GenBank/DDBJ databases">
        <authorList>
            <person name="Gruber-Vodicka R. H."/>
            <person name="Seah K. B. B."/>
        </authorList>
    </citation>
    <scope>NUCLEOTIDE SEQUENCE</scope>
    <source>
        <strain evidence="2">BECK_S1320</strain>
        <strain evidence="1">BECK_S1321</strain>
    </source>
</reference>
<evidence type="ECO:0000313" key="1">
    <source>
        <dbReference type="EMBL" id="VFK39059.1"/>
    </source>
</evidence>
<dbReference type="InterPro" id="IPR027417">
    <property type="entry name" value="P-loop_NTPase"/>
</dbReference>
<sequence length="77" mass="8957">MNLLGYLDRPTEGSYWIGDTDIGDLDDDGRSKICSARFGFVFQSFNLILRLSIVENVEAPLFSIYLFPARLYKWIRF</sequence>
<name>A0A450YBZ3_9GAMM</name>
<dbReference type="Gene3D" id="3.40.50.300">
    <property type="entry name" value="P-loop containing nucleotide triphosphate hydrolases"/>
    <property type="match status" value="1"/>
</dbReference>
<dbReference type="EMBL" id="CAADFU010000031">
    <property type="protein sequence ID" value="VFK43934.1"/>
    <property type="molecule type" value="Genomic_DNA"/>
</dbReference>
<dbReference type="SUPFAM" id="SSF52540">
    <property type="entry name" value="P-loop containing nucleoside triphosphate hydrolases"/>
    <property type="match status" value="1"/>
</dbReference>
<gene>
    <name evidence="2" type="ORF">BECKSD772E_GA0070983_103113</name>
    <name evidence="1" type="ORF">BECKSD772F_GA0070984_103213</name>
</gene>
<organism evidence="1">
    <name type="scientific">Candidatus Kentrum sp. SD</name>
    <dbReference type="NCBI Taxonomy" id="2126332"/>
    <lineage>
        <taxon>Bacteria</taxon>
        <taxon>Pseudomonadati</taxon>
        <taxon>Pseudomonadota</taxon>
        <taxon>Gammaproteobacteria</taxon>
        <taxon>Candidatus Kentrum</taxon>
    </lineage>
</organism>
<proteinExistence type="predicted"/>
<dbReference type="AlphaFoldDB" id="A0A450YBZ3"/>
<accession>A0A450YBZ3</accession>